<dbReference type="InterPro" id="IPR050091">
    <property type="entry name" value="PKS_NRPS_Biosynth_Enz"/>
</dbReference>
<keyword evidence="5" id="KW-0560">Oxidoreductase</keyword>
<dbReference type="InterPro" id="IPR013217">
    <property type="entry name" value="Methyltransf_12"/>
</dbReference>
<keyword evidence="7" id="KW-0012">Acyltransferase</keyword>
<dbReference type="Pfam" id="PF08242">
    <property type="entry name" value="Methyltransf_12"/>
    <property type="match status" value="1"/>
</dbReference>
<dbReference type="InterPro" id="IPR036736">
    <property type="entry name" value="ACP-like_sf"/>
</dbReference>
<name>A0A9P8MX10_9HYPO</name>
<dbReference type="GO" id="GO:0044550">
    <property type="term" value="P:secondary metabolite biosynthetic process"/>
    <property type="evidence" value="ECO:0007669"/>
    <property type="project" value="TreeGrafter"/>
</dbReference>
<accession>A0A9P8MX10</accession>
<organism evidence="9 10">
    <name type="scientific">Hirsutella rhossiliensis</name>
    <dbReference type="NCBI Taxonomy" id="111463"/>
    <lineage>
        <taxon>Eukaryota</taxon>
        <taxon>Fungi</taxon>
        <taxon>Dikarya</taxon>
        <taxon>Ascomycota</taxon>
        <taxon>Pezizomycotina</taxon>
        <taxon>Sordariomycetes</taxon>
        <taxon>Hypocreomycetidae</taxon>
        <taxon>Hypocreales</taxon>
        <taxon>Ophiocordycipitaceae</taxon>
        <taxon>Hirsutella</taxon>
    </lineage>
</organism>
<keyword evidence="4" id="KW-0521">NADP</keyword>
<evidence type="ECO:0000259" key="8">
    <source>
        <dbReference type="PROSITE" id="PS50075"/>
    </source>
</evidence>
<feature type="domain" description="Carrier" evidence="8">
    <location>
        <begin position="1124"/>
        <end position="1201"/>
    </location>
</feature>
<dbReference type="InterPro" id="IPR013154">
    <property type="entry name" value="ADH-like_N"/>
</dbReference>
<evidence type="ECO:0000313" key="9">
    <source>
        <dbReference type="EMBL" id="KAH0962739.1"/>
    </source>
</evidence>
<evidence type="ECO:0000256" key="4">
    <source>
        <dbReference type="ARBA" id="ARBA00022857"/>
    </source>
</evidence>
<dbReference type="GO" id="GO:1901336">
    <property type="term" value="P:lactone biosynthetic process"/>
    <property type="evidence" value="ECO:0007669"/>
    <property type="project" value="UniProtKB-ARBA"/>
</dbReference>
<keyword evidence="10" id="KW-1185">Reference proteome</keyword>
<evidence type="ECO:0000256" key="6">
    <source>
        <dbReference type="ARBA" id="ARBA00023268"/>
    </source>
</evidence>
<dbReference type="SMART" id="SM00823">
    <property type="entry name" value="PKS_PP"/>
    <property type="match status" value="1"/>
</dbReference>
<evidence type="ECO:0000256" key="1">
    <source>
        <dbReference type="ARBA" id="ARBA00022450"/>
    </source>
</evidence>
<dbReference type="Pfam" id="PF08240">
    <property type="entry name" value="ADH_N"/>
    <property type="match status" value="1"/>
</dbReference>
<gene>
    <name evidence="9" type="ORF">HRG_05249</name>
</gene>
<keyword evidence="2" id="KW-0597">Phosphoprotein</keyword>
<dbReference type="GO" id="GO:0006633">
    <property type="term" value="P:fatty acid biosynthetic process"/>
    <property type="evidence" value="ECO:0007669"/>
    <property type="project" value="TreeGrafter"/>
</dbReference>
<keyword evidence="6" id="KW-0511">Multifunctional enzyme</keyword>
<dbReference type="InterPro" id="IPR009081">
    <property type="entry name" value="PP-bd_ACP"/>
</dbReference>
<dbReference type="SMART" id="SM00822">
    <property type="entry name" value="PKS_KR"/>
    <property type="match status" value="1"/>
</dbReference>
<evidence type="ECO:0000313" key="10">
    <source>
        <dbReference type="Proteomes" id="UP000824596"/>
    </source>
</evidence>
<dbReference type="Pfam" id="PF08659">
    <property type="entry name" value="KR"/>
    <property type="match status" value="1"/>
</dbReference>
<dbReference type="Pfam" id="PF23114">
    <property type="entry name" value="NAD-bd_HRPKS_sdrA"/>
    <property type="match status" value="1"/>
</dbReference>
<dbReference type="PROSITE" id="PS50075">
    <property type="entry name" value="CARRIER"/>
    <property type="match status" value="1"/>
</dbReference>
<dbReference type="Gene3D" id="3.40.50.720">
    <property type="entry name" value="NAD(P)-binding Rossmann-like Domain"/>
    <property type="match status" value="2"/>
</dbReference>
<dbReference type="InterPro" id="IPR057326">
    <property type="entry name" value="KR_dom"/>
</dbReference>
<evidence type="ECO:0000256" key="2">
    <source>
        <dbReference type="ARBA" id="ARBA00022553"/>
    </source>
</evidence>
<dbReference type="OrthoDB" id="329835at2759"/>
<dbReference type="SUPFAM" id="SSF53335">
    <property type="entry name" value="S-adenosyl-L-methionine-dependent methyltransferases"/>
    <property type="match status" value="1"/>
</dbReference>
<sequence>MRNKDAKTQGALPAIELRGFTATIVKGTAHKTSSQDRETDLSRYEQGQARFQRQPGEWLHLTAAERTSALEDFQRFEPIQYLLFQRIIQHLPDVLSGRSHALSLLMEDDLWSKLYRERYVKSDVLLLRNWFELYCHKMPHANIIEVGGGSAASSVSILRKIGGQSGETPWFSRYVFTDISTGWFEDAQKLLEPWQQHVSFEKLEIDQDPTTQGFVKGSFDVVLAVNVLHTTENISRTLKNCHSLLKPGGKLVLGEMMDKDEPTAFIWGTLPGWCSPKMEDKTGRFCRKMNGTARRVTIYDRTRDVSHGLKIRLEASGLSVEPWDIEEAARQCRGKCTICLLELDDPFLAHMDGKGFEHVQKLILNSAELLWVTFVPEPQAETAPFMGLVSGLLRTARTENPQLRLHELHLVGGSNTSPDASTLADLIVQKLREYSQECGAAAGEPEVRHRDGLFQVMRYAPEPQQNEELAQTRSGLVLRPQPLIQPGRPMRLAMQTAGALDSLHFVVDEEASKPLGEQEVEVEHHFCGMNFRDIVVAMGHLPMTGFGCEASGVVTSIGSQVTLLQPGDRVMGAAMDSMRTKCRASETAYHIIPDGLSMADAATIPVVHMTAYRCLVDVARLSKGESVLVHAAAGGLGLACIQLATYLGANIYCTVGRKAKKELMLELGIPESNIFSSRDLSFAGGIMRQTKQRGVDVIVNSLTGEALRQTWECIAPFGRFLEVGKRDVYDNTGLEMSRFLKNVQFSCVDIAQLGADDPVSYQRLLRRVVELLNEGHLRPIRPLTTFDMTDVETAFRKMQQGKHMGKQVLGITSESRVTAPAARTASLVLDPDATYLLVGGFGGLGRGLALHIAEHGARNLVLVSRSGPTRPEAQGLLRRLESMAVNVKPISCDIGDQESLAAMIQSLTATMPPLRGVIQGAMALHDKLFCNMTSEEWSQSIRPKAAGSWNLHKLLPKHLDFFLMLSSVSGVIGSASQSNYAAGNAFQDALAHHRRSLGLRANALDLSVIHEMGYVEENRQSFKLGHALDYTGLDSKRLLAVIDTVLSQSSTQTVPAQLVLGLGTGGIERTFKSQAPGDDFWWLRSSPQLSYLLRVDAADSDTATGATNMSSHQERLRSAKSTDEAAELVQSMVVAKLSRIIMRPEADIDRAATMQQYGLDSLVASELRNWLNKELDCHVSILELLDSRSIADLCAKIVLRSSAVAHAGGGKMRI</sequence>
<evidence type="ECO:0000256" key="5">
    <source>
        <dbReference type="ARBA" id="ARBA00023002"/>
    </source>
</evidence>
<dbReference type="Pfam" id="PF13602">
    <property type="entry name" value="ADH_zinc_N_2"/>
    <property type="match status" value="1"/>
</dbReference>
<dbReference type="GO" id="GO:0031177">
    <property type="term" value="F:phosphopantetheine binding"/>
    <property type="evidence" value="ECO:0007669"/>
    <property type="project" value="InterPro"/>
</dbReference>
<comment type="caution">
    <text evidence="9">The sequence shown here is derived from an EMBL/GenBank/DDBJ whole genome shotgun (WGS) entry which is preliminary data.</text>
</comment>
<dbReference type="PANTHER" id="PTHR43775:SF37">
    <property type="entry name" value="SI:DKEY-61P9.11"/>
    <property type="match status" value="1"/>
</dbReference>
<keyword evidence="3" id="KW-0808">Transferase</keyword>
<dbReference type="Gene3D" id="3.40.50.150">
    <property type="entry name" value="Vaccinia Virus protein VP39"/>
    <property type="match status" value="1"/>
</dbReference>
<dbReference type="AlphaFoldDB" id="A0A9P8MX10"/>
<dbReference type="InterPro" id="IPR036291">
    <property type="entry name" value="NAD(P)-bd_dom_sf"/>
</dbReference>
<dbReference type="RefSeq" id="XP_044720252.1">
    <property type="nucleotide sequence ID" value="XM_044863720.1"/>
</dbReference>
<dbReference type="Gene3D" id="1.10.1200.10">
    <property type="entry name" value="ACP-like"/>
    <property type="match status" value="1"/>
</dbReference>
<dbReference type="InterPro" id="IPR020843">
    <property type="entry name" value="ER"/>
</dbReference>
<dbReference type="SUPFAM" id="SSF50129">
    <property type="entry name" value="GroES-like"/>
    <property type="match status" value="1"/>
</dbReference>
<dbReference type="GeneID" id="68354378"/>
<dbReference type="PANTHER" id="PTHR43775">
    <property type="entry name" value="FATTY ACID SYNTHASE"/>
    <property type="match status" value="1"/>
</dbReference>
<dbReference type="InterPro" id="IPR029063">
    <property type="entry name" value="SAM-dependent_MTases_sf"/>
</dbReference>
<dbReference type="GO" id="GO:0016491">
    <property type="term" value="F:oxidoreductase activity"/>
    <property type="evidence" value="ECO:0007669"/>
    <property type="project" value="UniProtKB-KW"/>
</dbReference>
<proteinExistence type="predicted"/>
<dbReference type="Pfam" id="PF23297">
    <property type="entry name" value="ACP_SdgA_C"/>
    <property type="match status" value="1"/>
</dbReference>
<dbReference type="GO" id="GO:0004312">
    <property type="term" value="F:fatty acid synthase activity"/>
    <property type="evidence" value="ECO:0007669"/>
    <property type="project" value="TreeGrafter"/>
</dbReference>
<evidence type="ECO:0000256" key="7">
    <source>
        <dbReference type="ARBA" id="ARBA00023315"/>
    </source>
</evidence>
<dbReference type="CDD" id="cd05195">
    <property type="entry name" value="enoyl_red"/>
    <property type="match status" value="1"/>
</dbReference>
<dbReference type="SMART" id="SM00829">
    <property type="entry name" value="PKS_ER"/>
    <property type="match status" value="1"/>
</dbReference>
<dbReference type="InterPro" id="IPR011032">
    <property type="entry name" value="GroES-like_sf"/>
</dbReference>
<dbReference type="FunFam" id="3.40.50.720:FF:000209">
    <property type="entry name" value="Polyketide synthase Pks12"/>
    <property type="match status" value="1"/>
</dbReference>
<dbReference type="CDD" id="cd02440">
    <property type="entry name" value="AdoMet_MTases"/>
    <property type="match status" value="1"/>
</dbReference>
<dbReference type="SUPFAM" id="SSF51735">
    <property type="entry name" value="NAD(P)-binding Rossmann-fold domains"/>
    <property type="match status" value="2"/>
</dbReference>
<dbReference type="Gene3D" id="3.90.180.10">
    <property type="entry name" value="Medium-chain alcohol dehydrogenases, catalytic domain"/>
    <property type="match status" value="1"/>
</dbReference>
<reference evidence="9" key="1">
    <citation type="submission" date="2021-09" db="EMBL/GenBank/DDBJ databases">
        <title>A high-quality genome of the endoparasitic fungus Hirsutella rhossiliensis with a comparison of Hirsutella genomes reveals transposable elements contributing to genome size variation.</title>
        <authorList>
            <person name="Lin R."/>
            <person name="Jiao Y."/>
            <person name="Sun X."/>
            <person name="Ling J."/>
            <person name="Xie B."/>
            <person name="Cheng X."/>
        </authorList>
    </citation>
    <scope>NUCLEOTIDE SEQUENCE</scope>
    <source>
        <strain evidence="9">HR02</strain>
    </source>
</reference>
<protein>
    <submittedName>
        <fullName evidence="9">KR domain-containing protein</fullName>
    </submittedName>
</protein>
<dbReference type="SUPFAM" id="SSF47336">
    <property type="entry name" value="ACP-like"/>
    <property type="match status" value="1"/>
</dbReference>
<keyword evidence="1" id="KW-0596">Phosphopantetheine</keyword>
<dbReference type="InterPro" id="IPR056501">
    <property type="entry name" value="NAD-bd_HRPKS_sdrA"/>
</dbReference>
<dbReference type="EMBL" id="JAIZPD010000005">
    <property type="protein sequence ID" value="KAH0962739.1"/>
    <property type="molecule type" value="Genomic_DNA"/>
</dbReference>
<evidence type="ECO:0000256" key="3">
    <source>
        <dbReference type="ARBA" id="ARBA00022679"/>
    </source>
</evidence>
<dbReference type="Proteomes" id="UP000824596">
    <property type="component" value="Unassembled WGS sequence"/>
</dbReference>
<dbReference type="InterPro" id="IPR013968">
    <property type="entry name" value="PKS_KR"/>
</dbReference>
<dbReference type="InterPro" id="IPR020806">
    <property type="entry name" value="PKS_PP-bd"/>
</dbReference>